<evidence type="ECO:0000256" key="1">
    <source>
        <dbReference type="SAM" id="Phobius"/>
    </source>
</evidence>
<organism evidence="2 3">
    <name type="scientific">Rousettus aegyptiacus</name>
    <name type="common">Egyptian fruit bat</name>
    <name type="synonym">Pteropus aegyptiacus</name>
    <dbReference type="NCBI Taxonomy" id="9407"/>
    <lineage>
        <taxon>Eukaryota</taxon>
        <taxon>Metazoa</taxon>
        <taxon>Chordata</taxon>
        <taxon>Craniata</taxon>
        <taxon>Vertebrata</taxon>
        <taxon>Euteleostomi</taxon>
        <taxon>Mammalia</taxon>
        <taxon>Eutheria</taxon>
        <taxon>Laurasiatheria</taxon>
        <taxon>Chiroptera</taxon>
        <taxon>Yinpterochiroptera</taxon>
        <taxon>Pteropodoidea</taxon>
        <taxon>Pteropodidae</taxon>
        <taxon>Rousettinae</taxon>
        <taxon>Rousettus</taxon>
    </lineage>
</organism>
<keyword evidence="3" id="KW-1185">Reference proteome</keyword>
<keyword evidence="1" id="KW-0472">Membrane</keyword>
<keyword evidence="1" id="KW-1133">Transmembrane helix</keyword>
<evidence type="ECO:0000313" key="3">
    <source>
        <dbReference type="Proteomes" id="UP000593571"/>
    </source>
</evidence>
<accession>A0A7J8KBD7</accession>
<comment type="caution">
    <text evidence="2">The sequence shown here is derived from an EMBL/GenBank/DDBJ whole genome shotgun (WGS) entry which is preliminary data.</text>
</comment>
<keyword evidence="1" id="KW-0812">Transmembrane</keyword>
<gene>
    <name evidence="2" type="ORF">HJG63_007984</name>
</gene>
<dbReference type="EMBL" id="JACASE010000001">
    <property type="protein sequence ID" value="KAF6506170.1"/>
    <property type="molecule type" value="Genomic_DNA"/>
</dbReference>
<protein>
    <submittedName>
        <fullName evidence="2">Uncharacterized protein</fullName>
    </submittedName>
</protein>
<reference evidence="2 3" key="1">
    <citation type="journal article" date="2020" name="Nature">
        <title>Six reference-quality genomes reveal evolution of bat adaptations.</title>
        <authorList>
            <person name="Jebb D."/>
            <person name="Huang Z."/>
            <person name="Pippel M."/>
            <person name="Hughes G.M."/>
            <person name="Lavrichenko K."/>
            <person name="Devanna P."/>
            <person name="Winkler S."/>
            <person name="Jermiin L.S."/>
            <person name="Skirmuntt E.C."/>
            <person name="Katzourakis A."/>
            <person name="Burkitt-Gray L."/>
            <person name="Ray D.A."/>
            <person name="Sullivan K.A.M."/>
            <person name="Roscito J.G."/>
            <person name="Kirilenko B.M."/>
            <person name="Davalos L.M."/>
            <person name="Corthals A.P."/>
            <person name="Power M.L."/>
            <person name="Jones G."/>
            <person name="Ransome R.D."/>
            <person name="Dechmann D.K.N."/>
            <person name="Locatelli A.G."/>
            <person name="Puechmaille S.J."/>
            <person name="Fedrigo O."/>
            <person name="Jarvis E.D."/>
            <person name="Hiller M."/>
            <person name="Vernes S.C."/>
            <person name="Myers E.W."/>
            <person name="Teeling E.C."/>
        </authorList>
    </citation>
    <scope>NUCLEOTIDE SEQUENCE [LARGE SCALE GENOMIC DNA]</scope>
    <source>
        <strain evidence="2">MRouAeg1</strain>
        <tissue evidence="2">Muscle</tissue>
    </source>
</reference>
<proteinExistence type="predicted"/>
<feature type="transmembrane region" description="Helical" evidence="1">
    <location>
        <begin position="62"/>
        <end position="84"/>
    </location>
</feature>
<sequence length="137" mass="16142">MFEFQQCHDKCLSQHGHIKDKQLRLRTKTSRRKQISAQRAPRNQIVFYSRDTGTRYEKKEKAVSTCLGSYLVFFFFFSPLLIYFHSAVESIVCRYHWKLEADVVHQLETITEGAAFLSNLSVVMQMKEAHTFLYPNL</sequence>
<dbReference type="AlphaFoldDB" id="A0A7J8KBD7"/>
<dbReference type="Proteomes" id="UP000593571">
    <property type="component" value="Unassembled WGS sequence"/>
</dbReference>
<evidence type="ECO:0000313" key="2">
    <source>
        <dbReference type="EMBL" id="KAF6506170.1"/>
    </source>
</evidence>
<name>A0A7J8KBD7_ROUAE</name>